<dbReference type="GO" id="GO:0016538">
    <property type="term" value="F:cyclin-dependent protein serine/threonine kinase regulator activity"/>
    <property type="evidence" value="ECO:0007669"/>
    <property type="project" value="TreeGrafter"/>
</dbReference>
<feature type="region of interest" description="Disordered" evidence="1">
    <location>
        <begin position="322"/>
        <end position="371"/>
    </location>
</feature>
<dbReference type="GO" id="GO:0019901">
    <property type="term" value="F:protein kinase binding"/>
    <property type="evidence" value="ECO:0007669"/>
    <property type="project" value="InterPro"/>
</dbReference>
<sequence length="452" mass="51712">MPYYPGPTIPANMPRIGRLPLTPPEVWGTGNPQQQQYGVIGQSYYDHSLQDQMNAGAIKRSTRYDYDVPPVSAPLYGYRGHDYGYESQMPKLPPICTYDLDHRLQPIHQEVKEEKVAGGVASVLTYKMEQMIDFVSEMATAMHDLSKQVQFKDLDVCLRLAPDNTTVTPVFRKYVSQVLTSTRLPISTIMLALNYLAVRMEIVQDPSYSSIPQANLFSMLTTALMLASKFLDDNTFQNRSWAEVSHTPVAELNKHEVTWLVDMKWRLHFDVDAEFKSWLQCYERYAEARKVRSMQSSMEALKLSKLSWQPDMVRQPQTTRYLPQTPLYTPPSHHHESNFGPYRERPNPWQQWNPPRTLSPPSAGPSYPSTPADWFHKPSTGFGQHSMAFSNRPLPPLQILPSSQSPYYPNNYSQYTPVWSGHPPSCHCCQRFSDYPRVNIPQQHGYGISSAA</sequence>
<dbReference type="GO" id="GO:0005634">
    <property type="term" value="C:nucleus"/>
    <property type="evidence" value="ECO:0007669"/>
    <property type="project" value="TreeGrafter"/>
</dbReference>
<gene>
    <name evidence="2" type="ORF">GOMPHAMPRED_003399</name>
</gene>
<feature type="compositionally biased region" description="Polar residues" evidence="1">
    <location>
        <begin position="348"/>
        <end position="360"/>
    </location>
</feature>
<dbReference type="SUPFAM" id="SSF47954">
    <property type="entry name" value="Cyclin-like"/>
    <property type="match status" value="1"/>
</dbReference>
<evidence type="ECO:0000256" key="1">
    <source>
        <dbReference type="SAM" id="MobiDB-lite"/>
    </source>
</evidence>
<dbReference type="Gene3D" id="1.10.472.10">
    <property type="entry name" value="Cyclin-like"/>
    <property type="match status" value="1"/>
</dbReference>
<dbReference type="AlphaFoldDB" id="A0A8H3ILR3"/>
<feature type="compositionally biased region" description="Basic and acidic residues" evidence="1">
    <location>
        <begin position="333"/>
        <end position="346"/>
    </location>
</feature>
<dbReference type="OrthoDB" id="244495at2759"/>
<evidence type="ECO:0000313" key="2">
    <source>
        <dbReference type="EMBL" id="CAF9923633.1"/>
    </source>
</evidence>
<dbReference type="GO" id="GO:0000307">
    <property type="term" value="C:cyclin-dependent protein kinase holoenzyme complex"/>
    <property type="evidence" value="ECO:0007669"/>
    <property type="project" value="TreeGrafter"/>
</dbReference>
<dbReference type="PANTHER" id="PTHR15615:SF27">
    <property type="entry name" value="PHO85 CYCLIN CLG1"/>
    <property type="match status" value="1"/>
</dbReference>
<dbReference type="InterPro" id="IPR036915">
    <property type="entry name" value="Cyclin-like_sf"/>
</dbReference>
<dbReference type="Pfam" id="PF08613">
    <property type="entry name" value="Cyclin"/>
    <property type="match status" value="1"/>
</dbReference>
<name>A0A8H3ILR3_9LECA</name>
<dbReference type="CDD" id="cd20557">
    <property type="entry name" value="CYCLIN_ScPCL1-like"/>
    <property type="match status" value="1"/>
</dbReference>
<proteinExistence type="predicted"/>
<organism evidence="2 3">
    <name type="scientific">Gomphillus americanus</name>
    <dbReference type="NCBI Taxonomy" id="1940652"/>
    <lineage>
        <taxon>Eukaryota</taxon>
        <taxon>Fungi</taxon>
        <taxon>Dikarya</taxon>
        <taxon>Ascomycota</taxon>
        <taxon>Pezizomycotina</taxon>
        <taxon>Lecanoromycetes</taxon>
        <taxon>OSLEUM clade</taxon>
        <taxon>Ostropomycetidae</taxon>
        <taxon>Ostropales</taxon>
        <taxon>Graphidaceae</taxon>
        <taxon>Gomphilloideae</taxon>
        <taxon>Gomphillus</taxon>
    </lineage>
</organism>
<accession>A0A8H3ILR3</accession>
<dbReference type="InterPro" id="IPR013922">
    <property type="entry name" value="Cyclin_PHO80-like"/>
</dbReference>
<reference evidence="2" key="1">
    <citation type="submission" date="2021-03" db="EMBL/GenBank/DDBJ databases">
        <authorList>
            <person name="Tagirdzhanova G."/>
        </authorList>
    </citation>
    <scope>NUCLEOTIDE SEQUENCE</scope>
</reference>
<dbReference type="Proteomes" id="UP000664169">
    <property type="component" value="Unassembled WGS sequence"/>
</dbReference>
<comment type="caution">
    <text evidence="2">The sequence shown here is derived from an EMBL/GenBank/DDBJ whole genome shotgun (WGS) entry which is preliminary data.</text>
</comment>
<dbReference type="EMBL" id="CAJPDQ010000020">
    <property type="protein sequence ID" value="CAF9923633.1"/>
    <property type="molecule type" value="Genomic_DNA"/>
</dbReference>
<keyword evidence="3" id="KW-1185">Reference proteome</keyword>
<dbReference type="PANTHER" id="PTHR15615">
    <property type="match status" value="1"/>
</dbReference>
<evidence type="ECO:0000313" key="3">
    <source>
        <dbReference type="Proteomes" id="UP000664169"/>
    </source>
</evidence>
<protein>
    <submittedName>
        <fullName evidence="2">Uncharacterized protein</fullName>
    </submittedName>
</protein>